<reference evidence="2 3" key="1">
    <citation type="journal article" date="2015" name="Genome Biol. Evol.">
        <title>Comparative Genomics of a Bacterivorous Green Alga Reveals Evolutionary Causalities and Consequences of Phago-Mixotrophic Mode of Nutrition.</title>
        <authorList>
            <person name="Burns J.A."/>
            <person name="Paasch A."/>
            <person name="Narechania A."/>
            <person name="Kim E."/>
        </authorList>
    </citation>
    <scope>NUCLEOTIDE SEQUENCE [LARGE SCALE GENOMIC DNA]</scope>
    <source>
        <strain evidence="2 3">PLY_AMNH</strain>
    </source>
</reference>
<dbReference type="EMBL" id="LGRX02014727">
    <property type="protein sequence ID" value="KAK3264193.1"/>
    <property type="molecule type" value="Genomic_DNA"/>
</dbReference>
<name>A0AAE0FR55_9CHLO</name>
<feature type="region of interest" description="Disordered" evidence="1">
    <location>
        <begin position="53"/>
        <end position="91"/>
    </location>
</feature>
<evidence type="ECO:0000256" key="1">
    <source>
        <dbReference type="SAM" id="MobiDB-lite"/>
    </source>
</evidence>
<feature type="compositionally biased region" description="Low complexity" evidence="1">
    <location>
        <begin position="79"/>
        <end position="90"/>
    </location>
</feature>
<sequence length="126" mass="13567">MGFDFSNNRQRLKVKGPTWISSIRNLDGKQFVGSEAEEMKKLKKAYKKVKRASSFNLSEPGTRSNSEAGSPAGEDDASDTASQASAVSSSKPKFLKKVFSFGTRKSISFDASSPPPSPLSVASDEL</sequence>
<dbReference type="AlphaFoldDB" id="A0AAE0FR55"/>
<feature type="non-terminal residue" evidence="2">
    <location>
        <position position="126"/>
    </location>
</feature>
<comment type="caution">
    <text evidence="2">The sequence shown here is derived from an EMBL/GenBank/DDBJ whole genome shotgun (WGS) entry which is preliminary data.</text>
</comment>
<organism evidence="2 3">
    <name type="scientific">Cymbomonas tetramitiformis</name>
    <dbReference type="NCBI Taxonomy" id="36881"/>
    <lineage>
        <taxon>Eukaryota</taxon>
        <taxon>Viridiplantae</taxon>
        <taxon>Chlorophyta</taxon>
        <taxon>Pyramimonadophyceae</taxon>
        <taxon>Pyramimonadales</taxon>
        <taxon>Pyramimonadaceae</taxon>
        <taxon>Cymbomonas</taxon>
    </lineage>
</organism>
<evidence type="ECO:0000313" key="3">
    <source>
        <dbReference type="Proteomes" id="UP001190700"/>
    </source>
</evidence>
<feature type="region of interest" description="Disordered" evidence="1">
    <location>
        <begin position="106"/>
        <end position="126"/>
    </location>
</feature>
<dbReference type="Proteomes" id="UP001190700">
    <property type="component" value="Unassembled WGS sequence"/>
</dbReference>
<evidence type="ECO:0000313" key="2">
    <source>
        <dbReference type="EMBL" id="KAK3264193.1"/>
    </source>
</evidence>
<keyword evidence="3" id="KW-1185">Reference proteome</keyword>
<protein>
    <submittedName>
        <fullName evidence="2">Uncharacterized protein</fullName>
    </submittedName>
</protein>
<gene>
    <name evidence="2" type="ORF">CYMTET_27052</name>
</gene>
<proteinExistence type="predicted"/>
<feature type="compositionally biased region" description="Polar residues" evidence="1">
    <location>
        <begin position="55"/>
        <end position="68"/>
    </location>
</feature>
<accession>A0AAE0FR55</accession>